<protein>
    <submittedName>
        <fullName evidence="1">Uncharacterized protein</fullName>
    </submittedName>
</protein>
<proteinExistence type="predicted"/>
<dbReference type="Proteomes" id="UP000256794">
    <property type="component" value="Unassembled WGS sequence"/>
</dbReference>
<keyword evidence="2" id="KW-1185">Reference proteome</keyword>
<sequence>MTFWKALDMLADGATDRQEWTQLLDGDFGHIRPMLRSTGSTASSIACPSPAGEGCPRRVVHHDDGSIRAICGDSPKACDDLHLTKEDILVYGLDRVALARRLADALDLSIQPARFDRRPVFRIGSHDVFAGRGFPVFLTVPGPFPSEDAAQFDDLISHPSPKLLLAPTKTSIPAHLAAVLNRNGVSRLALEDLVVFDDRGRLLPLQPTTVMFAGLRAQVAGGAADAASNLAWALPTDARWEEIRISFVADEVVNVSFRGETRRFEPDGLGMKSAKNGKPKAAWAYLKAFAMEGGRLPVHHAKSTDTSKHQKQKQALSKMLRTAFGIADDPLPTVAGEYVARFVANADDLQQGKLGQSRRKFAN</sequence>
<reference evidence="1 2" key="1">
    <citation type="submission" date="2018-08" db="EMBL/GenBank/DDBJ databases">
        <title>Genomic Encyclopedia of Archaeal and Bacterial Type Strains, Phase II (KMG-II): from individual species to whole genera.</title>
        <authorList>
            <person name="Goeker M."/>
        </authorList>
    </citation>
    <scope>NUCLEOTIDE SEQUENCE [LARGE SCALE GENOMIC DNA]</scope>
    <source>
        <strain evidence="1 2">DSM 582</strain>
    </source>
</reference>
<evidence type="ECO:0000313" key="2">
    <source>
        <dbReference type="Proteomes" id="UP000256794"/>
    </source>
</evidence>
<name>A0AAQ0HJ57_PARVE</name>
<comment type="caution">
    <text evidence="1">The sequence shown here is derived from an EMBL/GenBank/DDBJ whole genome shotgun (WGS) entry which is preliminary data.</text>
</comment>
<gene>
    <name evidence="1" type="ORF">ATH84_100540</name>
</gene>
<dbReference type="AlphaFoldDB" id="A0AAQ0HJ57"/>
<dbReference type="EMBL" id="QUMX01000005">
    <property type="protein sequence ID" value="REG54073.1"/>
    <property type="molecule type" value="Genomic_DNA"/>
</dbReference>
<accession>A0AAQ0HJ57</accession>
<organism evidence="1 2">
    <name type="scientific">Paracoccus versutus</name>
    <name type="common">Thiobacillus versutus</name>
    <dbReference type="NCBI Taxonomy" id="34007"/>
    <lineage>
        <taxon>Bacteria</taxon>
        <taxon>Pseudomonadati</taxon>
        <taxon>Pseudomonadota</taxon>
        <taxon>Alphaproteobacteria</taxon>
        <taxon>Rhodobacterales</taxon>
        <taxon>Paracoccaceae</taxon>
        <taxon>Paracoccus</taxon>
    </lineage>
</organism>
<evidence type="ECO:0000313" key="1">
    <source>
        <dbReference type="EMBL" id="REG54073.1"/>
    </source>
</evidence>
<dbReference type="RefSeq" id="WP_147307254.1">
    <property type="nucleotide sequence ID" value="NZ_JRKO01000007.1"/>
</dbReference>